<evidence type="ECO:0000313" key="2">
    <source>
        <dbReference type="EMBL" id="AOZ09100.1"/>
    </source>
</evidence>
<dbReference type="SUPFAM" id="SSF56601">
    <property type="entry name" value="beta-lactamase/transpeptidase-like"/>
    <property type="match status" value="1"/>
</dbReference>
<dbReference type="PANTHER" id="PTHR43283:SF18">
    <property type="match status" value="1"/>
</dbReference>
<evidence type="ECO:0000259" key="1">
    <source>
        <dbReference type="Pfam" id="PF00144"/>
    </source>
</evidence>
<protein>
    <recommendedName>
        <fullName evidence="1">Beta-lactamase-related domain-containing protein</fullName>
    </recommendedName>
</protein>
<dbReference type="InterPro" id="IPR050789">
    <property type="entry name" value="Diverse_Enzym_Activities"/>
</dbReference>
<keyword evidence="3" id="KW-1185">Reference proteome</keyword>
<gene>
    <name evidence="2" type="ORF">BKK80_25040</name>
</gene>
<dbReference type="EMBL" id="CP017755">
    <property type="protein sequence ID" value="AOZ09100.1"/>
    <property type="molecule type" value="Genomic_DNA"/>
</dbReference>
<dbReference type="InterPro" id="IPR001466">
    <property type="entry name" value="Beta-lactam-related"/>
</dbReference>
<organism evidence="2 3">
    <name type="scientific">Cupriavidus malaysiensis</name>
    <dbReference type="NCBI Taxonomy" id="367825"/>
    <lineage>
        <taxon>Bacteria</taxon>
        <taxon>Pseudomonadati</taxon>
        <taxon>Pseudomonadota</taxon>
        <taxon>Betaproteobacteria</taxon>
        <taxon>Burkholderiales</taxon>
        <taxon>Burkholderiaceae</taxon>
        <taxon>Cupriavidus</taxon>
    </lineage>
</organism>
<accession>A0ABM6FBK3</accession>
<feature type="domain" description="Beta-lactamase-related" evidence="1">
    <location>
        <begin position="10"/>
        <end position="319"/>
    </location>
</feature>
<dbReference type="Gene3D" id="3.40.710.10">
    <property type="entry name" value="DD-peptidase/beta-lactamase superfamily"/>
    <property type="match status" value="1"/>
</dbReference>
<dbReference type="Pfam" id="PF00144">
    <property type="entry name" value="Beta-lactamase"/>
    <property type="match status" value="1"/>
</dbReference>
<proteinExistence type="predicted"/>
<dbReference type="RefSeq" id="WP_071071736.1">
    <property type="nucleotide sequence ID" value="NZ_CP017755.1"/>
</dbReference>
<sequence>MTLTATVLQDRLNHRLHETGVAGAALSCIRDDDILLACGGVRDRNDGTPVDAGTVFDVASLTKPLVSYAVLQLADAGVLDLDAPLAAFTPPLVAGDARAAAITARHVLSHTGGLPNLRGSEPLRTYFAPGERFSYSSVGFGYLQSALEAVTGEPLEALARRLVFAPLGMASSSLEWQPRFAGNFVHPHEHDKRTAKHYPPGAHASYSLHTTAHDYARFVQAALRGERLRPATHRQWLEPVLPAPRDSVLSLETEAAPTAGSGIGWGLGWGIETARGAFFQWGKMPGVRAFVMGSPAERRAVVLLSNSNRGLRLMHDAAQWILPGEHAAVRWLQACVSE</sequence>
<dbReference type="Proteomes" id="UP000177515">
    <property type="component" value="Chromosome 2"/>
</dbReference>
<dbReference type="InterPro" id="IPR012338">
    <property type="entry name" value="Beta-lactam/transpept-like"/>
</dbReference>
<name>A0ABM6FBK3_9BURK</name>
<reference evidence="2 3" key="1">
    <citation type="submission" date="2016-10" db="EMBL/GenBank/DDBJ databases">
        <title>Complete genome sequences of three Cupriavidus strains isolated from various Malaysian environments.</title>
        <authorList>
            <person name="Abdullah A.A.-A."/>
            <person name="Shafie N.A.H."/>
            <person name="Lau N.S."/>
        </authorList>
    </citation>
    <scope>NUCLEOTIDE SEQUENCE [LARGE SCALE GENOMIC DNA]</scope>
    <source>
        <strain evidence="2 3">USMAA1020</strain>
    </source>
</reference>
<dbReference type="PANTHER" id="PTHR43283">
    <property type="entry name" value="BETA-LACTAMASE-RELATED"/>
    <property type="match status" value="1"/>
</dbReference>
<evidence type="ECO:0000313" key="3">
    <source>
        <dbReference type="Proteomes" id="UP000177515"/>
    </source>
</evidence>